<dbReference type="GO" id="GO:0009228">
    <property type="term" value="P:thiamine biosynthetic process"/>
    <property type="evidence" value="ECO:0007669"/>
    <property type="project" value="UniProtKB-KW"/>
</dbReference>
<organism evidence="3 4">
    <name type="scientific">Candidatus Moanibacter tarae</name>
    <dbReference type="NCBI Taxonomy" id="2200854"/>
    <lineage>
        <taxon>Bacteria</taxon>
        <taxon>Pseudomonadati</taxon>
        <taxon>Verrucomicrobiota</taxon>
        <taxon>Opitutia</taxon>
        <taxon>Puniceicoccales</taxon>
        <taxon>Puniceicoccales incertae sedis</taxon>
        <taxon>Candidatus Moanibacter</taxon>
    </lineage>
</organism>
<dbReference type="GO" id="GO:0009229">
    <property type="term" value="P:thiamine diphosphate biosynthetic process"/>
    <property type="evidence" value="ECO:0007669"/>
    <property type="project" value="UniProtKB-UniPathway"/>
</dbReference>
<evidence type="ECO:0000256" key="1">
    <source>
        <dbReference type="RuleBase" id="RU363093"/>
    </source>
</evidence>
<dbReference type="PANTHER" id="PTHR43198:SF2">
    <property type="entry name" value="SI:CH1073-67J19.1-RELATED"/>
    <property type="match status" value="1"/>
</dbReference>
<protein>
    <recommendedName>
        <fullName evidence="1">Aminopyrimidine aminohydrolase</fullName>
        <ecNumber evidence="1">3.5.99.2</ecNumber>
    </recommendedName>
</protein>
<accession>A0A2Z4AJJ7</accession>
<name>A0A2Z4AJJ7_9BACT</name>
<sequence>MKVTIKECISKLCFPRLLAALFLALFIYSDLSAESITLKLWQENEDIYEAILEHPFLRQMQDGTLENDIFAFYVVQDLFYLREFAKALRIIAAKAPSEEWAELLNNQAEGTLKEERKLHDSIYEEYGITSEAEREMIPAPEAFAYTTYLLATAHEGSFSEGISLLLPCYWIYWEVGKNLSKNGSKDPIYQKWIDTYASEEYGAAVVEMIGIVETVAKSASREEFQKMKDHFRRGCRYEWMFWDSAFHMSQWRPVE</sequence>
<gene>
    <name evidence="3" type="primary">tenA</name>
    <name evidence="3" type="ORF">DF168_01809</name>
</gene>
<dbReference type="Gene3D" id="1.20.910.10">
    <property type="entry name" value="Heme oxygenase-like"/>
    <property type="match status" value="1"/>
</dbReference>
<dbReference type="InterPro" id="IPR016084">
    <property type="entry name" value="Haem_Oase-like_multi-hlx"/>
</dbReference>
<keyword evidence="1 3" id="KW-0378">Hydrolase</keyword>
<comment type="similarity">
    <text evidence="1">Belongs to the TenA family.</text>
</comment>
<evidence type="ECO:0000313" key="3">
    <source>
        <dbReference type="EMBL" id="AWT60594.1"/>
    </source>
</evidence>
<dbReference type="PANTHER" id="PTHR43198">
    <property type="entry name" value="BIFUNCTIONAL TH2 PROTEIN"/>
    <property type="match status" value="1"/>
</dbReference>
<comment type="function">
    <text evidence="1">Catalyzes an amino-pyrimidine hydrolysis reaction at the C5' of the pyrimidine moiety of thiamine compounds, a reaction that is part of a thiamine salvage pathway.</text>
</comment>
<dbReference type="GO" id="GO:0050334">
    <property type="term" value="F:thiaminase activity"/>
    <property type="evidence" value="ECO:0007669"/>
    <property type="project" value="UniProtKB-EC"/>
</dbReference>
<reference evidence="3 4" key="1">
    <citation type="submission" date="2018-06" db="EMBL/GenBank/DDBJ databases">
        <title>Draft Genome Sequence of a Novel Marine Bacterium Related to the Verrucomicrobia.</title>
        <authorList>
            <person name="Vosseberg J."/>
            <person name="Martijn J."/>
            <person name="Ettema T.J.G."/>
        </authorList>
    </citation>
    <scope>NUCLEOTIDE SEQUENCE [LARGE SCALE GENOMIC DNA]</scope>
    <source>
        <strain evidence="3">TARA_B100001123</strain>
    </source>
</reference>
<comment type="pathway">
    <text evidence="1">Cofactor biosynthesis; thiamine diphosphate biosynthesis.</text>
</comment>
<dbReference type="InterPro" id="IPR050967">
    <property type="entry name" value="Thiamine_Salvage_TenA"/>
</dbReference>
<dbReference type="EC" id="3.5.99.2" evidence="1"/>
<dbReference type="Proteomes" id="UP000247465">
    <property type="component" value="Chromosome"/>
</dbReference>
<dbReference type="GO" id="GO:0005829">
    <property type="term" value="C:cytosol"/>
    <property type="evidence" value="ECO:0007669"/>
    <property type="project" value="TreeGrafter"/>
</dbReference>
<comment type="catalytic activity">
    <reaction evidence="1">
        <text>4-amino-5-aminomethyl-2-methylpyrimidine + H2O = 4-amino-5-hydroxymethyl-2-methylpyrimidine + NH4(+)</text>
        <dbReference type="Rhea" id="RHEA:31799"/>
        <dbReference type="ChEBI" id="CHEBI:15377"/>
        <dbReference type="ChEBI" id="CHEBI:16892"/>
        <dbReference type="ChEBI" id="CHEBI:28938"/>
        <dbReference type="ChEBI" id="CHEBI:63416"/>
        <dbReference type="EC" id="3.5.99.2"/>
    </reaction>
</comment>
<comment type="catalytic activity">
    <reaction evidence="1">
        <text>thiamine + H2O = 5-(2-hydroxyethyl)-4-methylthiazole + 4-amino-5-hydroxymethyl-2-methylpyrimidine + H(+)</text>
        <dbReference type="Rhea" id="RHEA:17509"/>
        <dbReference type="ChEBI" id="CHEBI:15377"/>
        <dbReference type="ChEBI" id="CHEBI:15378"/>
        <dbReference type="ChEBI" id="CHEBI:16892"/>
        <dbReference type="ChEBI" id="CHEBI:17957"/>
        <dbReference type="ChEBI" id="CHEBI:18385"/>
        <dbReference type="EC" id="3.5.99.2"/>
    </reaction>
</comment>
<dbReference type="KEGG" id="mtar:DF168_01809"/>
<dbReference type="AlphaFoldDB" id="A0A2Z4AJJ7"/>
<dbReference type="Pfam" id="PF03070">
    <property type="entry name" value="TENA_THI-4"/>
    <property type="match status" value="1"/>
</dbReference>
<dbReference type="EMBL" id="CP029803">
    <property type="protein sequence ID" value="AWT60594.1"/>
    <property type="molecule type" value="Genomic_DNA"/>
</dbReference>
<evidence type="ECO:0000313" key="4">
    <source>
        <dbReference type="Proteomes" id="UP000247465"/>
    </source>
</evidence>
<dbReference type="InterPro" id="IPR027574">
    <property type="entry name" value="Thiaminase_II"/>
</dbReference>
<evidence type="ECO:0000259" key="2">
    <source>
        <dbReference type="Pfam" id="PF03070"/>
    </source>
</evidence>
<dbReference type="UniPathway" id="UPA00060"/>
<dbReference type="NCBIfam" id="TIGR04306">
    <property type="entry name" value="salvage_TenA"/>
    <property type="match status" value="1"/>
</dbReference>
<dbReference type="CDD" id="cd19365">
    <property type="entry name" value="TenA_C-like"/>
    <property type="match status" value="1"/>
</dbReference>
<keyword evidence="1" id="KW-0784">Thiamine biosynthesis</keyword>
<feature type="domain" description="Thiaminase-2/PQQC" evidence="2">
    <location>
        <begin position="41"/>
        <end position="246"/>
    </location>
</feature>
<dbReference type="SUPFAM" id="SSF48613">
    <property type="entry name" value="Heme oxygenase-like"/>
    <property type="match status" value="1"/>
</dbReference>
<dbReference type="InterPro" id="IPR004305">
    <property type="entry name" value="Thiaminase-2/PQQC"/>
</dbReference>
<proteinExistence type="inferred from homology"/>